<reference evidence="2 3" key="1">
    <citation type="submission" date="2021-02" db="EMBL/GenBank/DDBJ databases">
        <title>De Novo genome assembly of isolated myxobacteria.</title>
        <authorList>
            <person name="Stevens D.C."/>
        </authorList>
    </citation>
    <scope>NUCLEOTIDE SEQUENCE [LARGE SCALE GENOMIC DNA]</scope>
    <source>
        <strain evidence="2 3">ATCC 29039</strain>
    </source>
</reference>
<evidence type="ECO:0000313" key="3">
    <source>
        <dbReference type="Proteomes" id="UP000664052"/>
    </source>
</evidence>
<protein>
    <recommendedName>
        <fullName evidence="4">HTH-like domain-containing protein</fullName>
    </recommendedName>
</protein>
<dbReference type="Proteomes" id="UP000664052">
    <property type="component" value="Unassembled WGS sequence"/>
</dbReference>
<feature type="region of interest" description="Disordered" evidence="1">
    <location>
        <begin position="36"/>
        <end position="77"/>
    </location>
</feature>
<gene>
    <name evidence="2" type="ORF">JYK02_27445</name>
</gene>
<accession>A0ABS3DIX2</accession>
<feature type="compositionally biased region" description="Basic and acidic residues" evidence="1">
    <location>
        <begin position="39"/>
        <end position="51"/>
    </location>
</feature>
<comment type="caution">
    <text evidence="2">The sequence shown here is derived from an EMBL/GenBank/DDBJ whole genome shotgun (WGS) entry which is preliminary data.</text>
</comment>
<sequence length="77" mass="8755">MHAELKARGQRVARMRVARLMRQVCLRGRARRRFVRTTDSAHRHPGDRTAWERTFNPAPQGGGPGDGRENRPSIPLA</sequence>
<organism evidence="2 3">
    <name type="scientific">Corallococcus macrosporus</name>
    <dbReference type="NCBI Taxonomy" id="35"/>
    <lineage>
        <taxon>Bacteria</taxon>
        <taxon>Pseudomonadati</taxon>
        <taxon>Myxococcota</taxon>
        <taxon>Myxococcia</taxon>
        <taxon>Myxococcales</taxon>
        <taxon>Cystobacterineae</taxon>
        <taxon>Myxococcaceae</taxon>
        <taxon>Corallococcus</taxon>
    </lineage>
</organism>
<keyword evidence="3" id="KW-1185">Reference proteome</keyword>
<name>A0ABS3DIX2_9BACT</name>
<evidence type="ECO:0000256" key="1">
    <source>
        <dbReference type="SAM" id="MobiDB-lite"/>
    </source>
</evidence>
<proteinExistence type="predicted"/>
<evidence type="ECO:0008006" key="4">
    <source>
        <dbReference type="Google" id="ProtNLM"/>
    </source>
</evidence>
<evidence type="ECO:0000313" key="2">
    <source>
        <dbReference type="EMBL" id="MBN8231259.1"/>
    </source>
</evidence>
<dbReference type="EMBL" id="JAFIMU010000008">
    <property type="protein sequence ID" value="MBN8231259.1"/>
    <property type="molecule type" value="Genomic_DNA"/>
</dbReference>